<dbReference type="GeneID" id="87888810"/>
<accession>A0AAJ0GMR6</accession>
<dbReference type="EMBL" id="JAUDZG010000007">
    <property type="protein sequence ID" value="KAK3302580.1"/>
    <property type="molecule type" value="Genomic_DNA"/>
</dbReference>
<reference evidence="2" key="1">
    <citation type="journal article" date="2023" name="Mol. Phylogenet. Evol.">
        <title>Genome-scale phylogeny and comparative genomics of the fungal order Sordariales.</title>
        <authorList>
            <person name="Hensen N."/>
            <person name="Bonometti L."/>
            <person name="Westerberg I."/>
            <person name="Brannstrom I.O."/>
            <person name="Guillou S."/>
            <person name="Cros-Aarteil S."/>
            <person name="Calhoun S."/>
            <person name="Haridas S."/>
            <person name="Kuo A."/>
            <person name="Mondo S."/>
            <person name="Pangilinan J."/>
            <person name="Riley R."/>
            <person name="LaButti K."/>
            <person name="Andreopoulos B."/>
            <person name="Lipzen A."/>
            <person name="Chen C."/>
            <person name="Yan M."/>
            <person name="Daum C."/>
            <person name="Ng V."/>
            <person name="Clum A."/>
            <person name="Steindorff A."/>
            <person name="Ohm R.A."/>
            <person name="Martin F."/>
            <person name="Silar P."/>
            <person name="Natvig D.O."/>
            <person name="Lalanne C."/>
            <person name="Gautier V."/>
            <person name="Ament-Velasquez S.L."/>
            <person name="Kruys A."/>
            <person name="Hutchinson M.I."/>
            <person name="Powell A.J."/>
            <person name="Barry K."/>
            <person name="Miller A.N."/>
            <person name="Grigoriev I.V."/>
            <person name="Debuchy R."/>
            <person name="Gladieux P."/>
            <person name="Hiltunen Thoren M."/>
            <person name="Johannesson H."/>
        </authorList>
    </citation>
    <scope>NUCLEOTIDE SEQUENCE</scope>
    <source>
        <strain evidence="2">CBS 333.67</strain>
    </source>
</reference>
<name>A0AAJ0GMR6_9PEZI</name>
<comment type="caution">
    <text evidence="2">The sequence shown here is derived from an EMBL/GenBank/DDBJ whole genome shotgun (WGS) entry which is preliminary data.</text>
</comment>
<evidence type="ECO:0000313" key="3">
    <source>
        <dbReference type="Proteomes" id="UP001273166"/>
    </source>
</evidence>
<dbReference type="AlphaFoldDB" id="A0AAJ0GMR6"/>
<proteinExistence type="predicted"/>
<dbReference type="Proteomes" id="UP001273166">
    <property type="component" value="Unassembled WGS sequence"/>
</dbReference>
<protein>
    <submittedName>
        <fullName evidence="2">Uncharacterized protein</fullName>
    </submittedName>
</protein>
<dbReference type="RefSeq" id="XP_062718360.1">
    <property type="nucleotide sequence ID" value="XM_062869981.1"/>
</dbReference>
<gene>
    <name evidence="2" type="ORF">B0T15DRAFT_543297</name>
</gene>
<organism evidence="2 3">
    <name type="scientific">Chaetomium strumarium</name>
    <dbReference type="NCBI Taxonomy" id="1170767"/>
    <lineage>
        <taxon>Eukaryota</taxon>
        <taxon>Fungi</taxon>
        <taxon>Dikarya</taxon>
        <taxon>Ascomycota</taxon>
        <taxon>Pezizomycotina</taxon>
        <taxon>Sordariomycetes</taxon>
        <taxon>Sordariomycetidae</taxon>
        <taxon>Sordariales</taxon>
        <taxon>Chaetomiaceae</taxon>
        <taxon>Chaetomium</taxon>
    </lineage>
</organism>
<evidence type="ECO:0000313" key="2">
    <source>
        <dbReference type="EMBL" id="KAK3302580.1"/>
    </source>
</evidence>
<sequence length="98" mass="11465">MLSPIPLLFQGACPFVWHILVAWATHKTRGKFYPCQWPSQSLCRVSLQHPKLLAQIEIIQSLLPKSEKQRKGKRKEEKRSQEEGKGERETKGDERQRK</sequence>
<evidence type="ECO:0000256" key="1">
    <source>
        <dbReference type="SAM" id="MobiDB-lite"/>
    </source>
</evidence>
<keyword evidence="3" id="KW-1185">Reference proteome</keyword>
<reference evidence="2" key="2">
    <citation type="submission" date="2023-06" db="EMBL/GenBank/DDBJ databases">
        <authorList>
            <consortium name="Lawrence Berkeley National Laboratory"/>
            <person name="Mondo S.J."/>
            <person name="Hensen N."/>
            <person name="Bonometti L."/>
            <person name="Westerberg I."/>
            <person name="Brannstrom I.O."/>
            <person name="Guillou S."/>
            <person name="Cros-Aarteil S."/>
            <person name="Calhoun S."/>
            <person name="Haridas S."/>
            <person name="Kuo A."/>
            <person name="Pangilinan J."/>
            <person name="Riley R."/>
            <person name="Labutti K."/>
            <person name="Andreopoulos B."/>
            <person name="Lipzen A."/>
            <person name="Chen C."/>
            <person name="Yanf M."/>
            <person name="Daum C."/>
            <person name="Ng V."/>
            <person name="Clum A."/>
            <person name="Steindorff A."/>
            <person name="Ohm R."/>
            <person name="Martin F."/>
            <person name="Silar P."/>
            <person name="Natvig D."/>
            <person name="Lalanne C."/>
            <person name="Gautier V."/>
            <person name="Ament-Velasquez S.L."/>
            <person name="Kruys A."/>
            <person name="Hutchinson M.I."/>
            <person name="Powell A.J."/>
            <person name="Barry K."/>
            <person name="Miller A.N."/>
            <person name="Grigoriev I.V."/>
            <person name="Debuchy R."/>
            <person name="Gladieux P."/>
            <person name="Thoren M.H."/>
            <person name="Johannesson H."/>
        </authorList>
    </citation>
    <scope>NUCLEOTIDE SEQUENCE</scope>
    <source>
        <strain evidence="2">CBS 333.67</strain>
    </source>
</reference>
<feature type="region of interest" description="Disordered" evidence="1">
    <location>
        <begin position="66"/>
        <end position="98"/>
    </location>
</feature>